<keyword evidence="1" id="KW-1133">Transmembrane helix</keyword>
<dbReference type="Proteomes" id="UP000198614">
    <property type="component" value="Unassembled WGS sequence"/>
</dbReference>
<accession>A0A1G7YHI7</accession>
<reference evidence="2 3" key="1">
    <citation type="submission" date="2016-10" db="EMBL/GenBank/DDBJ databases">
        <authorList>
            <person name="de Groot N.N."/>
        </authorList>
    </citation>
    <scope>NUCLEOTIDE SEQUENCE [LARGE SCALE GENOMIC DNA]</scope>
    <source>
        <strain evidence="2 3">CGMCC 4.1859</strain>
    </source>
</reference>
<gene>
    <name evidence="2" type="ORF">SAMN05216260_1415</name>
</gene>
<evidence type="ECO:0000313" key="2">
    <source>
        <dbReference type="EMBL" id="SDG95847.1"/>
    </source>
</evidence>
<name>A0A1G7YHI7_9ACTN</name>
<keyword evidence="1" id="KW-0472">Membrane</keyword>
<evidence type="ECO:0000256" key="1">
    <source>
        <dbReference type="SAM" id="Phobius"/>
    </source>
</evidence>
<keyword evidence="1" id="KW-0812">Transmembrane</keyword>
<dbReference type="EMBL" id="FNAX01000041">
    <property type="protein sequence ID" value="SDG95847.1"/>
    <property type="molecule type" value="Genomic_DNA"/>
</dbReference>
<organism evidence="2 3">
    <name type="scientific">Streptomyces griseoaurantiacus</name>
    <dbReference type="NCBI Taxonomy" id="68213"/>
    <lineage>
        <taxon>Bacteria</taxon>
        <taxon>Bacillati</taxon>
        <taxon>Actinomycetota</taxon>
        <taxon>Actinomycetes</taxon>
        <taxon>Kitasatosporales</taxon>
        <taxon>Streptomycetaceae</taxon>
        <taxon>Streptomyces</taxon>
        <taxon>Streptomyces aurantiacus group</taxon>
    </lineage>
</organism>
<proteinExistence type="predicted"/>
<protein>
    <submittedName>
        <fullName evidence="2">Uncharacterized protein</fullName>
    </submittedName>
</protein>
<dbReference type="AlphaFoldDB" id="A0A1G7YHI7"/>
<sequence>MCDRPSLPTAAPFIDIRIGGLHLTVQRLPIRLMALLAALSASAGSTFFLSR</sequence>
<feature type="transmembrane region" description="Helical" evidence="1">
    <location>
        <begin position="30"/>
        <end position="49"/>
    </location>
</feature>
<evidence type="ECO:0000313" key="3">
    <source>
        <dbReference type="Proteomes" id="UP000198614"/>
    </source>
</evidence>